<proteinExistence type="inferred from homology"/>
<feature type="zinc finger region" evidence="8">
    <location>
        <begin position="3"/>
        <end position="34"/>
    </location>
</feature>
<comment type="similarity">
    <text evidence="8">Belongs to the NrdR family.</text>
</comment>
<dbReference type="InterPro" id="IPR055173">
    <property type="entry name" value="NrdR-like_N"/>
</dbReference>
<keyword evidence="5 8" id="KW-0805">Transcription regulation</keyword>
<evidence type="ECO:0000313" key="11">
    <source>
        <dbReference type="EMBL" id="THF60711.1"/>
    </source>
</evidence>
<keyword evidence="12" id="KW-1185">Reference proteome</keyword>
<feature type="region of interest" description="Disordered" evidence="9">
    <location>
        <begin position="1"/>
        <end position="21"/>
    </location>
</feature>
<dbReference type="EMBL" id="SSOD01000009">
    <property type="protein sequence ID" value="THF60711.1"/>
    <property type="molecule type" value="Genomic_DNA"/>
</dbReference>
<evidence type="ECO:0000256" key="7">
    <source>
        <dbReference type="ARBA" id="ARBA00023163"/>
    </source>
</evidence>
<dbReference type="Pfam" id="PF22811">
    <property type="entry name" value="Zn_ribbon_NrdR"/>
    <property type="match status" value="1"/>
</dbReference>
<feature type="domain" description="ATP-cone" evidence="10">
    <location>
        <begin position="49"/>
        <end position="139"/>
    </location>
</feature>
<dbReference type="GO" id="GO:0005524">
    <property type="term" value="F:ATP binding"/>
    <property type="evidence" value="ECO:0007669"/>
    <property type="project" value="UniProtKB-UniRule"/>
</dbReference>
<dbReference type="OrthoDB" id="9807461at2"/>
<dbReference type="GO" id="GO:0003677">
    <property type="term" value="F:DNA binding"/>
    <property type="evidence" value="ECO:0007669"/>
    <property type="project" value="UniProtKB-KW"/>
</dbReference>
<feature type="region of interest" description="Disordered" evidence="9">
    <location>
        <begin position="148"/>
        <end position="170"/>
    </location>
</feature>
<keyword evidence="3 8" id="KW-0863">Zinc-finger</keyword>
<keyword evidence="8" id="KW-0479">Metal-binding</keyword>
<dbReference type="GO" id="GO:0008270">
    <property type="term" value="F:zinc ion binding"/>
    <property type="evidence" value="ECO:0007669"/>
    <property type="project" value="UniProtKB-UniRule"/>
</dbReference>
<accession>A0A4S4AM90</accession>
<keyword evidence="4 8" id="KW-0067">ATP-binding</keyword>
<dbReference type="AlphaFoldDB" id="A0A4S4AM90"/>
<keyword evidence="2 8" id="KW-0547">Nucleotide-binding</keyword>
<evidence type="ECO:0000256" key="6">
    <source>
        <dbReference type="ARBA" id="ARBA00023125"/>
    </source>
</evidence>
<dbReference type="RefSeq" id="WP_136385440.1">
    <property type="nucleotide sequence ID" value="NZ_SSOD01000009.1"/>
</dbReference>
<evidence type="ECO:0000256" key="1">
    <source>
        <dbReference type="ARBA" id="ARBA00022491"/>
    </source>
</evidence>
<gene>
    <name evidence="8 11" type="primary">nrdR</name>
    <name evidence="11" type="ORF">E6O51_13120</name>
</gene>
<comment type="caution">
    <text evidence="11">The sequence shown here is derived from an EMBL/GenBank/DDBJ whole genome shotgun (WGS) entry which is preliminary data.</text>
</comment>
<comment type="function">
    <text evidence="8">Negatively regulates transcription of bacterial ribonucleotide reductase nrd genes and operons by binding to NrdR-boxes.</text>
</comment>
<evidence type="ECO:0000256" key="8">
    <source>
        <dbReference type="HAMAP-Rule" id="MF_00440"/>
    </source>
</evidence>
<dbReference type="NCBIfam" id="TIGR00244">
    <property type="entry name" value="transcriptional regulator NrdR"/>
    <property type="match status" value="1"/>
</dbReference>
<keyword evidence="6 8" id="KW-0238">DNA-binding</keyword>
<keyword evidence="8" id="KW-0862">Zinc</keyword>
<evidence type="ECO:0000256" key="2">
    <source>
        <dbReference type="ARBA" id="ARBA00022741"/>
    </source>
</evidence>
<dbReference type="Pfam" id="PF03477">
    <property type="entry name" value="ATP-cone"/>
    <property type="match status" value="1"/>
</dbReference>
<keyword evidence="7 8" id="KW-0804">Transcription</keyword>
<evidence type="ECO:0000313" key="12">
    <source>
        <dbReference type="Proteomes" id="UP000307956"/>
    </source>
</evidence>
<evidence type="ECO:0000256" key="4">
    <source>
        <dbReference type="ARBA" id="ARBA00022840"/>
    </source>
</evidence>
<dbReference type="GO" id="GO:0045892">
    <property type="term" value="P:negative regulation of DNA-templated transcription"/>
    <property type="evidence" value="ECO:0007669"/>
    <property type="project" value="UniProtKB-UniRule"/>
</dbReference>
<dbReference type="Proteomes" id="UP000307956">
    <property type="component" value="Unassembled WGS sequence"/>
</dbReference>
<evidence type="ECO:0000256" key="9">
    <source>
        <dbReference type="SAM" id="MobiDB-lite"/>
    </source>
</evidence>
<dbReference type="InterPro" id="IPR003796">
    <property type="entry name" value="RNR_NrdR-like"/>
</dbReference>
<organism evidence="11 12">
    <name type="scientific">Pseudothauera rhizosphaerae</name>
    <dbReference type="NCBI Taxonomy" id="2565932"/>
    <lineage>
        <taxon>Bacteria</taxon>
        <taxon>Pseudomonadati</taxon>
        <taxon>Pseudomonadota</taxon>
        <taxon>Betaproteobacteria</taxon>
        <taxon>Rhodocyclales</taxon>
        <taxon>Zoogloeaceae</taxon>
        <taxon>Pseudothauera</taxon>
    </lineage>
</organism>
<evidence type="ECO:0000256" key="3">
    <source>
        <dbReference type="ARBA" id="ARBA00022771"/>
    </source>
</evidence>
<protein>
    <recommendedName>
        <fullName evidence="8">Transcriptional repressor NrdR</fullName>
    </recommendedName>
</protein>
<evidence type="ECO:0000259" key="10">
    <source>
        <dbReference type="PROSITE" id="PS51161"/>
    </source>
</evidence>
<dbReference type="PANTHER" id="PTHR30455:SF2">
    <property type="entry name" value="TRANSCRIPTIONAL REPRESSOR NRDR"/>
    <property type="match status" value="1"/>
</dbReference>
<dbReference type="PROSITE" id="PS51161">
    <property type="entry name" value="ATP_CONE"/>
    <property type="match status" value="1"/>
</dbReference>
<evidence type="ECO:0000256" key="5">
    <source>
        <dbReference type="ARBA" id="ARBA00023015"/>
    </source>
</evidence>
<reference evidence="11 12" key="1">
    <citation type="submission" date="2019-04" db="EMBL/GenBank/DDBJ databases">
        <title>Azoarcus rhizosphaerae sp. nov. isolated from rhizosphere of Ficus religiosa.</title>
        <authorList>
            <person name="Lin S.-Y."/>
            <person name="Hameed A."/>
            <person name="Hsu Y.-H."/>
            <person name="Young C.-C."/>
        </authorList>
    </citation>
    <scope>NUCLEOTIDE SEQUENCE [LARGE SCALE GENOMIC DNA]</scope>
    <source>
        <strain evidence="11 12">CC-YHH848</strain>
    </source>
</reference>
<dbReference type="PANTHER" id="PTHR30455">
    <property type="entry name" value="TRANSCRIPTIONAL REPRESSOR NRDR"/>
    <property type="match status" value="1"/>
</dbReference>
<sequence>MKCPFCGDPNTQVTDTRENEDGDVVRRRRRCVKCDKRFTTYERIDLKMPHIVKRNGNRTEYDHAKLAGSLKLALRKRPVTTEALEAAVDRIEARLLSLGEPEIPSERLGELVMKELKKLDKVAYIRFASVYRNFADVDEFSEVVREVQARPRRRKGQAGQPDPEHDLFGN</sequence>
<dbReference type="HAMAP" id="MF_00440">
    <property type="entry name" value="NrdR"/>
    <property type="match status" value="1"/>
</dbReference>
<dbReference type="InterPro" id="IPR005144">
    <property type="entry name" value="ATP-cone_dom"/>
</dbReference>
<keyword evidence="1 8" id="KW-0678">Repressor</keyword>
<name>A0A4S4AM90_9RHOO</name>
<comment type="cofactor">
    <cofactor evidence="8">
        <name>Zn(2+)</name>
        <dbReference type="ChEBI" id="CHEBI:29105"/>
    </cofactor>
    <text evidence="8">Binds 1 zinc ion.</text>
</comment>